<reference evidence="6" key="1">
    <citation type="journal article" date="2021" name="Proc. Natl. Acad. Sci. U.S.A.">
        <title>A Catalog of Tens of Thousands of Viruses from Human Metagenomes Reveals Hidden Associations with Chronic Diseases.</title>
        <authorList>
            <person name="Tisza M.J."/>
            <person name="Buck C.B."/>
        </authorList>
    </citation>
    <scope>NUCLEOTIDE SEQUENCE</scope>
    <source>
        <strain evidence="6">Ct8aS59</strain>
    </source>
</reference>
<keyword evidence="4" id="KW-0788">Thiol protease</keyword>
<dbReference type="InterPro" id="IPR038765">
    <property type="entry name" value="Papain-like_cys_pep_sf"/>
</dbReference>
<dbReference type="GO" id="GO:0008234">
    <property type="term" value="F:cysteine-type peptidase activity"/>
    <property type="evidence" value="ECO:0007669"/>
    <property type="project" value="UniProtKB-KW"/>
</dbReference>
<evidence type="ECO:0000256" key="3">
    <source>
        <dbReference type="ARBA" id="ARBA00022801"/>
    </source>
</evidence>
<dbReference type="GO" id="GO:0001897">
    <property type="term" value="P:symbiont-mediated cytolysis of host cell"/>
    <property type="evidence" value="ECO:0007669"/>
    <property type="project" value="UniProtKB-ARBA"/>
</dbReference>
<organism evidence="6">
    <name type="scientific">Siphoviridae sp. ct8aS59</name>
    <dbReference type="NCBI Taxonomy" id="2825365"/>
    <lineage>
        <taxon>Viruses</taxon>
        <taxon>Duplodnaviria</taxon>
        <taxon>Heunggongvirae</taxon>
        <taxon>Uroviricota</taxon>
        <taxon>Caudoviricetes</taxon>
    </lineage>
</organism>
<dbReference type="GO" id="GO:0006508">
    <property type="term" value="P:proteolysis"/>
    <property type="evidence" value="ECO:0007669"/>
    <property type="project" value="UniProtKB-KW"/>
</dbReference>
<feature type="domain" description="NlpC/P60" evidence="5">
    <location>
        <begin position="62"/>
        <end position="161"/>
    </location>
</feature>
<dbReference type="PROSITE" id="PS51257">
    <property type="entry name" value="PROKAR_LIPOPROTEIN"/>
    <property type="match status" value="1"/>
</dbReference>
<protein>
    <submittedName>
        <fullName evidence="6">NlpC/P60 family</fullName>
    </submittedName>
</protein>
<evidence type="ECO:0000256" key="2">
    <source>
        <dbReference type="ARBA" id="ARBA00022670"/>
    </source>
</evidence>
<evidence type="ECO:0000256" key="1">
    <source>
        <dbReference type="ARBA" id="ARBA00007074"/>
    </source>
</evidence>
<dbReference type="Gene3D" id="3.90.1720.10">
    <property type="entry name" value="endopeptidase domain like (from Nostoc punctiforme)"/>
    <property type="match status" value="1"/>
</dbReference>
<name>A0A8S5TSS7_9CAUD</name>
<keyword evidence="2" id="KW-0645">Protease</keyword>
<dbReference type="InterPro" id="IPR000064">
    <property type="entry name" value="NLP_P60_dom"/>
</dbReference>
<accession>A0A8S5TSS7</accession>
<dbReference type="Pfam" id="PF00877">
    <property type="entry name" value="NLPC_P60"/>
    <property type="match status" value="1"/>
</dbReference>
<sequence length="188" mass="21111">MKKSLLEKYDLKKLLPLFLFAFSFISCAFNDNSSDNFTVIDCPAEIAARAFRFSELYKDSETVYGLGGQSPVRSAISIDCSGLVIMCYKYAMVDTRYSLLVSDMTAAYMYKNASSPVTLDKMRQGDLIFMGEANSSAVSHIAIFDCVENGNIYFIDSTEKGDINGVTRRYYAVDDSRFKAFGIMKIQY</sequence>
<comment type="similarity">
    <text evidence="1">Belongs to the peptidase C40 family.</text>
</comment>
<evidence type="ECO:0000313" key="6">
    <source>
        <dbReference type="EMBL" id="DAF85262.1"/>
    </source>
</evidence>
<keyword evidence="3" id="KW-0378">Hydrolase</keyword>
<evidence type="ECO:0000256" key="4">
    <source>
        <dbReference type="ARBA" id="ARBA00022807"/>
    </source>
</evidence>
<dbReference type="SUPFAM" id="SSF54001">
    <property type="entry name" value="Cysteine proteinases"/>
    <property type="match status" value="1"/>
</dbReference>
<evidence type="ECO:0000259" key="5">
    <source>
        <dbReference type="Pfam" id="PF00877"/>
    </source>
</evidence>
<proteinExistence type="inferred from homology"/>
<dbReference type="EMBL" id="BK015922">
    <property type="protein sequence ID" value="DAF85262.1"/>
    <property type="molecule type" value="Genomic_DNA"/>
</dbReference>